<dbReference type="Pfam" id="PF00440">
    <property type="entry name" value="TetR_N"/>
    <property type="match status" value="1"/>
</dbReference>
<dbReference type="PANTHER" id="PTHR30055">
    <property type="entry name" value="HTH-TYPE TRANSCRIPTIONAL REGULATOR RUTR"/>
    <property type="match status" value="1"/>
</dbReference>
<keyword evidence="3 5" id="KW-0238">DNA-binding</keyword>
<dbReference type="GO" id="GO:0003700">
    <property type="term" value="F:DNA-binding transcription factor activity"/>
    <property type="evidence" value="ECO:0007669"/>
    <property type="project" value="TreeGrafter"/>
</dbReference>
<evidence type="ECO:0000256" key="2">
    <source>
        <dbReference type="ARBA" id="ARBA00023015"/>
    </source>
</evidence>
<protein>
    <submittedName>
        <fullName evidence="7">TetR family transcriptional regulator</fullName>
    </submittedName>
</protein>
<dbReference type="Proteomes" id="UP000482578">
    <property type="component" value="Unassembled WGS sequence"/>
</dbReference>
<dbReference type="EMBL" id="JAAGAA010000003">
    <property type="protein sequence ID" value="NDV12035.1"/>
    <property type="molecule type" value="Genomic_DNA"/>
</dbReference>
<evidence type="ECO:0000256" key="4">
    <source>
        <dbReference type="ARBA" id="ARBA00023163"/>
    </source>
</evidence>
<dbReference type="RefSeq" id="WP_163315279.1">
    <property type="nucleotide sequence ID" value="NZ_JAAGAA010000003.1"/>
</dbReference>
<evidence type="ECO:0000256" key="3">
    <source>
        <dbReference type="ARBA" id="ARBA00023125"/>
    </source>
</evidence>
<dbReference type="PANTHER" id="PTHR30055:SF240">
    <property type="entry name" value="HTH-TYPE TRANSCRIPTIONAL REGULATOR ACRR"/>
    <property type="match status" value="1"/>
</dbReference>
<dbReference type="AlphaFoldDB" id="A0A6B2KPA9"/>
<keyword evidence="8" id="KW-1185">Reference proteome</keyword>
<dbReference type="InterPro" id="IPR023772">
    <property type="entry name" value="DNA-bd_HTH_TetR-type_CS"/>
</dbReference>
<evidence type="ECO:0000313" key="7">
    <source>
        <dbReference type="EMBL" id="NDV12035.1"/>
    </source>
</evidence>
<dbReference type="InterPro" id="IPR013572">
    <property type="entry name" value="Tscrpt_reg_MAATS_C"/>
</dbReference>
<dbReference type="SUPFAM" id="SSF48498">
    <property type="entry name" value="Tetracyclin repressor-like, C-terminal domain"/>
    <property type="match status" value="1"/>
</dbReference>
<gene>
    <name evidence="7" type="ORF">GZH52_04390</name>
</gene>
<dbReference type="GO" id="GO:0000976">
    <property type="term" value="F:transcription cis-regulatory region binding"/>
    <property type="evidence" value="ECO:0007669"/>
    <property type="project" value="TreeGrafter"/>
</dbReference>
<reference evidence="7 8" key="1">
    <citation type="submission" date="2020-02" db="EMBL/GenBank/DDBJ databases">
        <authorList>
            <person name="Yang Z."/>
        </authorList>
    </citation>
    <scope>NUCLEOTIDE SEQUENCE [LARGE SCALE GENOMIC DNA]</scope>
    <source>
        <strain evidence="7 8">HX-7-9</strain>
    </source>
</reference>
<dbReference type="InterPro" id="IPR036271">
    <property type="entry name" value="Tet_transcr_reg_TetR-rel_C_sf"/>
</dbReference>
<keyword evidence="1" id="KW-0678">Repressor</keyword>
<name>A0A6B2KPA9_9NEIS</name>
<dbReference type="PROSITE" id="PS50977">
    <property type="entry name" value="HTH_TETR_2"/>
    <property type="match status" value="1"/>
</dbReference>
<dbReference type="PROSITE" id="PS01081">
    <property type="entry name" value="HTH_TETR_1"/>
    <property type="match status" value="1"/>
</dbReference>
<dbReference type="Gene3D" id="1.10.357.10">
    <property type="entry name" value="Tetracycline Repressor, domain 2"/>
    <property type="match status" value="1"/>
</dbReference>
<dbReference type="InterPro" id="IPR001647">
    <property type="entry name" value="HTH_TetR"/>
</dbReference>
<dbReference type="InterPro" id="IPR050109">
    <property type="entry name" value="HTH-type_TetR-like_transc_reg"/>
</dbReference>
<comment type="caution">
    <text evidence="7">The sequence shown here is derived from an EMBL/GenBank/DDBJ whole genome shotgun (WGS) entry which is preliminary data.</text>
</comment>
<evidence type="ECO:0000256" key="1">
    <source>
        <dbReference type="ARBA" id="ARBA00022491"/>
    </source>
</evidence>
<sequence>MARKTKEEAEQTRQSILDAATGVFWAKGVNRATLSDIASAAGVTRGAIYWHFAGKDEIFNAMCNRIAPQFEPSYQRMLESAKLNAAASLWRHCLESFSIITRHDDVAKVLGIIYLRCEYVDETGSLQADSRSWISEQHQRTLAMLECAATQGQLQAGVTAQQAALSLQALRRGLVQLWLAAPDIVPLDAQAATLLSPLFCGIFRDRSWIAEAHAGGGLTL</sequence>
<feature type="domain" description="HTH tetR-type" evidence="6">
    <location>
        <begin position="10"/>
        <end position="70"/>
    </location>
</feature>
<evidence type="ECO:0000313" key="8">
    <source>
        <dbReference type="Proteomes" id="UP000482578"/>
    </source>
</evidence>
<accession>A0A6B2KPA9</accession>
<proteinExistence type="predicted"/>
<dbReference type="PRINTS" id="PR00455">
    <property type="entry name" value="HTHTETR"/>
</dbReference>
<evidence type="ECO:0000256" key="5">
    <source>
        <dbReference type="PROSITE-ProRule" id="PRU00335"/>
    </source>
</evidence>
<dbReference type="SUPFAM" id="SSF46689">
    <property type="entry name" value="Homeodomain-like"/>
    <property type="match status" value="1"/>
</dbReference>
<evidence type="ECO:0000259" key="6">
    <source>
        <dbReference type="PROSITE" id="PS50977"/>
    </source>
</evidence>
<dbReference type="Pfam" id="PF08361">
    <property type="entry name" value="TetR_C_2"/>
    <property type="match status" value="1"/>
</dbReference>
<dbReference type="InterPro" id="IPR009057">
    <property type="entry name" value="Homeodomain-like_sf"/>
</dbReference>
<keyword evidence="4" id="KW-0804">Transcription</keyword>
<keyword evidence="2" id="KW-0805">Transcription regulation</keyword>
<organism evidence="7 8">
    <name type="scientific">Crenobacter caeni</name>
    <dbReference type="NCBI Taxonomy" id="2705474"/>
    <lineage>
        <taxon>Bacteria</taxon>
        <taxon>Pseudomonadati</taxon>
        <taxon>Pseudomonadota</taxon>
        <taxon>Betaproteobacteria</taxon>
        <taxon>Neisseriales</taxon>
        <taxon>Neisseriaceae</taxon>
        <taxon>Crenobacter</taxon>
    </lineage>
</organism>
<feature type="DNA-binding region" description="H-T-H motif" evidence="5">
    <location>
        <begin position="33"/>
        <end position="52"/>
    </location>
</feature>